<comment type="caution">
    <text evidence="1">The sequence shown here is derived from an EMBL/GenBank/DDBJ whole genome shotgun (WGS) entry which is preliminary data.</text>
</comment>
<accession>A0A4Y9T8P6</accession>
<name>A0A4Y9T8P6_9BURK</name>
<dbReference type="OrthoDB" id="8560701at2"/>
<gene>
    <name evidence="1" type="ORF">E4O92_04310</name>
</gene>
<dbReference type="EMBL" id="SPUM01000028">
    <property type="protein sequence ID" value="TFW34283.1"/>
    <property type="molecule type" value="Genomic_DNA"/>
</dbReference>
<evidence type="ECO:0000313" key="2">
    <source>
        <dbReference type="Proteomes" id="UP000297258"/>
    </source>
</evidence>
<dbReference type="AlphaFoldDB" id="A0A4Y9T8P6"/>
<organism evidence="1 2">
    <name type="scientific">Massilia horti</name>
    <dbReference type="NCBI Taxonomy" id="2562153"/>
    <lineage>
        <taxon>Bacteria</taxon>
        <taxon>Pseudomonadati</taxon>
        <taxon>Pseudomonadota</taxon>
        <taxon>Betaproteobacteria</taxon>
        <taxon>Burkholderiales</taxon>
        <taxon>Oxalobacteraceae</taxon>
        <taxon>Telluria group</taxon>
        <taxon>Massilia</taxon>
    </lineage>
</organism>
<keyword evidence="2" id="KW-1185">Reference proteome</keyword>
<protein>
    <submittedName>
        <fullName evidence="1">Uncharacterized protein</fullName>
    </submittedName>
</protein>
<reference evidence="1 2" key="1">
    <citation type="submission" date="2019-03" db="EMBL/GenBank/DDBJ databases">
        <title>Draft genome of Massilia hortus sp. nov., a novel bacterial species of the Oxalobacteraceae family.</title>
        <authorList>
            <person name="Peta V."/>
            <person name="Raths R."/>
            <person name="Bucking H."/>
        </authorList>
    </citation>
    <scope>NUCLEOTIDE SEQUENCE [LARGE SCALE GENOMIC DNA]</scope>
    <source>
        <strain evidence="1 2">ONC3</strain>
    </source>
</reference>
<sequence length="260" mass="27780">MRIGIAPGGMALASTSRWQRAKVEVLAERAAGPDQGAIGDQLRELLKDGAAAGMPVTVVLSDELVRLWQVTPPAAATRMSDLEAAAALRFQSLFGASAANWKIAADWDCARPFLAAAVPLALLGELEQLVAQFKFHLVEIVPQFVAALNQWRKHRKHGAWFALVHDGVLTIAAYDADSLAAVRATPIAPGADRDWLESFIAREALRIGLSRPECLQLCGPAPLEWVSSRARANLACSILEEEGAHEHSALARLALTGSGA</sequence>
<evidence type="ECO:0000313" key="1">
    <source>
        <dbReference type="EMBL" id="TFW34283.1"/>
    </source>
</evidence>
<dbReference type="Proteomes" id="UP000297258">
    <property type="component" value="Unassembled WGS sequence"/>
</dbReference>
<proteinExistence type="predicted"/>